<evidence type="ECO:0000313" key="6">
    <source>
        <dbReference type="EMBL" id="PAV21916.1"/>
    </source>
</evidence>
<evidence type="ECO:0000256" key="1">
    <source>
        <dbReference type="ARBA" id="ARBA00007761"/>
    </source>
</evidence>
<dbReference type="SMART" id="SM00326">
    <property type="entry name" value="SH3"/>
    <property type="match status" value="1"/>
</dbReference>
<evidence type="ECO:0000256" key="4">
    <source>
        <dbReference type="SAM" id="MobiDB-lite"/>
    </source>
</evidence>
<dbReference type="Pfam" id="PF00018">
    <property type="entry name" value="SH3_1"/>
    <property type="match status" value="1"/>
</dbReference>
<dbReference type="OrthoDB" id="443981at2759"/>
<dbReference type="PANTHER" id="PTHR15629">
    <property type="entry name" value="SH3YL1 PROTEIN"/>
    <property type="match status" value="1"/>
</dbReference>
<dbReference type="STRING" id="2282107.A0A286UQP6"/>
<dbReference type="GO" id="GO:0051017">
    <property type="term" value="P:actin filament bundle assembly"/>
    <property type="evidence" value="ECO:0007669"/>
    <property type="project" value="TreeGrafter"/>
</dbReference>
<feature type="domain" description="SH3" evidence="5">
    <location>
        <begin position="472"/>
        <end position="531"/>
    </location>
</feature>
<organism evidence="6 7">
    <name type="scientific">Pyrrhoderma noxium</name>
    <dbReference type="NCBI Taxonomy" id="2282107"/>
    <lineage>
        <taxon>Eukaryota</taxon>
        <taxon>Fungi</taxon>
        <taxon>Dikarya</taxon>
        <taxon>Basidiomycota</taxon>
        <taxon>Agaricomycotina</taxon>
        <taxon>Agaricomycetes</taxon>
        <taxon>Hymenochaetales</taxon>
        <taxon>Hymenochaetaceae</taxon>
        <taxon>Pyrrhoderma</taxon>
    </lineage>
</organism>
<comment type="caution">
    <text evidence="6">The sequence shown here is derived from an EMBL/GenBank/DDBJ whole genome shotgun (WGS) entry which is preliminary data.</text>
</comment>
<comment type="similarity">
    <text evidence="1">Belongs to the SH3YL1 family.</text>
</comment>
<sequence length="531" mass="56753">MKFSSPLPQPLPKECQKAAKIFKSFVDNGNNGLDGVIPRQVLEQAKGFAIFTIIKAGFLFSARAGSGLVIAKLEDGSWSAPSAIGTAGLGVGGQAGAEMTDFLIVLNSRSAVRSFMSAGSLTLGGNMSIALGPLGRNGEALGSLNTSGKVAAMYSYSKTRGLFGGVSVEGSVIVERQDANALAYQSDVTVRQLLSGAIDPPDWAQPLIKTLEACVGIPGGHKWVDDSADISSLSRSNTGGSGYMFGGVASPGSEMPPNSRRKKGESISSFPPPHWGRKKSSGSYFHTESNNDLTSDNFNSQSFDQRDTRESPRSPTVGSLVDDGSAPTSFATHFDSDYVPPSPNANNFSSRPSHRTTLSVRSSPHSSTYDPASPFNDLPPFPKINKNLNSLSHNRSMSNASYLNQGRSNGSTRQSGNPFASAYKPQTADPFSHQDEFEEDYEEGRIRLTSSPEDKPRLTPKAGLNRPLDPHEGVGRAIALYDFNAVEPGDLAFKKGRVIIITKKSDKTDDWWTGKLDGKEGIFPANFVEVV</sequence>
<dbReference type="FunFam" id="2.30.30.40:FF:000100">
    <property type="entry name" value="SH3 domain-containing YSC84-like protein 1"/>
    <property type="match status" value="1"/>
</dbReference>
<feature type="compositionally biased region" description="Polar residues" evidence="4">
    <location>
        <begin position="281"/>
        <end position="303"/>
    </location>
</feature>
<name>A0A286UQP6_9AGAM</name>
<dbReference type="GO" id="GO:0051666">
    <property type="term" value="P:actin cortical patch localization"/>
    <property type="evidence" value="ECO:0007669"/>
    <property type="project" value="TreeGrafter"/>
</dbReference>
<feature type="compositionally biased region" description="Polar residues" evidence="4">
    <location>
        <begin position="344"/>
        <end position="370"/>
    </location>
</feature>
<evidence type="ECO:0000256" key="2">
    <source>
        <dbReference type="ARBA" id="ARBA00022443"/>
    </source>
</evidence>
<dbReference type="Gene3D" id="2.30.30.40">
    <property type="entry name" value="SH3 Domains"/>
    <property type="match status" value="1"/>
</dbReference>
<keyword evidence="2 3" id="KW-0728">SH3 domain</keyword>
<dbReference type="InterPro" id="IPR033643">
    <property type="entry name" value="SYLF_SH3YL1-like"/>
</dbReference>
<feature type="compositionally biased region" description="Polar residues" evidence="4">
    <location>
        <begin position="386"/>
        <end position="418"/>
    </location>
</feature>
<dbReference type="GO" id="GO:0030479">
    <property type="term" value="C:actin cortical patch"/>
    <property type="evidence" value="ECO:0007669"/>
    <property type="project" value="TreeGrafter"/>
</dbReference>
<dbReference type="PROSITE" id="PS50002">
    <property type="entry name" value="SH3"/>
    <property type="match status" value="1"/>
</dbReference>
<gene>
    <name evidence="6" type="ORF">PNOK_0187300</name>
</gene>
<dbReference type="InterPro" id="IPR051702">
    <property type="entry name" value="SH3_domain_YSC84-like"/>
</dbReference>
<protein>
    <recommendedName>
        <fullName evidence="5">SH3 domain-containing protein</fullName>
    </recommendedName>
</protein>
<dbReference type="InterPro" id="IPR001452">
    <property type="entry name" value="SH3_domain"/>
</dbReference>
<dbReference type="Pfam" id="PF04366">
    <property type="entry name" value="Ysc84"/>
    <property type="match status" value="1"/>
</dbReference>
<dbReference type="AlphaFoldDB" id="A0A286UQP6"/>
<evidence type="ECO:0000256" key="3">
    <source>
        <dbReference type="PROSITE-ProRule" id="PRU00192"/>
    </source>
</evidence>
<dbReference type="InParanoid" id="A0A286UQP6"/>
<dbReference type="CDD" id="cd11842">
    <property type="entry name" value="SH3_Ysc84p_like"/>
    <property type="match status" value="1"/>
</dbReference>
<evidence type="ECO:0000313" key="7">
    <source>
        <dbReference type="Proteomes" id="UP000217199"/>
    </source>
</evidence>
<dbReference type="SUPFAM" id="SSF50044">
    <property type="entry name" value="SH3-domain"/>
    <property type="match status" value="1"/>
</dbReference>
<feature type="region of interest" description="Disordered" evidence="4">
    <location>
        <begin position="244"/>
        <end position="469"/>
    </location>
</feature>
<reference evidence="6 7" key="1">
    <citation type="journal article" date="2017" name="Mol. Ecol.">
        <title>Comparative and population genomic landscape of Phellinus noxius: A hypervariable fungus causing root rot in trees.</title>
        <authorList>
            <person name="Chung C.L."/>
            <person name="Lee T.J."/>
            <person name="Akiba M."/>
            <person name="Lee H.H."/>
            <person name="Kuo T.H."/>
            <person name="Liu D."/>
            <person name="Ke H.M."/>
            <person name="Yokoi T."/>
            <person name="Roa M.B."/>
            <person name="Lu M.J."/>
            <person name="Chang Y.Y."/>
            <person name="Ann P.J."/>
            <person name="Tsai J.N."/>
            <person name="Chen C.Y."/>
            <person name="Tzean S.S."/>
            <person name="Ota Y."/>
            <person name="Hattori T."/>
            <person name="Sahashi N."/>
            <person name="Liou R.F."/>
            <person name="Kikuchi T."/>
            <person name="Tsai I.J."/>
        </authorList>
    </citation>
    <scope>NUCLEOTIDE SEQUENCE [LARGE SCALE GENOMIC DNA]</scope>
    <source>
        <strain evidence="6 7">FFPRI411160</strain>
    </source>
</reference>
<evidence type="ECO:0000259" key="5">
    <source>
        <dbReference type="PROSITE" id="PS50002"/>
    </source>
</evidence>
<dbReference type="PRINTS" id="PR00452">
    <property type="entry name" value="SH3DOMAIN"/>
</dbReference>
<dbReference type="CDD" id="cd11525">
    <property type="entry name" value="SYLF_SH3YL1_like"/>
    <property type="match status" value="1"/>
</dbReference>
<dbReference type="FunCoup" id="A0A286UQP6">
    <property type="interactions" value="27"/>
</dbReference>
<proteinExistence type="inferred from homology"/>
<dbReference type="Proteomes" id="UP000217199">
    <property type="component" value="Unassembled WGS sequence"/>
</dbReference>
<accession>A0A286UQP6</accession>
<dbReference type="InterPro" id="IPR007461">
    <property type="entry name" value="Ysc84_actin-binding"/>
</dbReference>
<dbReference type="PANTHER" id="PTHR15629:SF2">
    <property type="entry name" value="SH3 DOMAIN-CONTAINING YSC84-LIKE PROTEIN 1"/>
    <property type="match status" value="1"/>
</dbReference>
<dbReference type="EMBL" id="NBII01000002">
    <property type="protein sequence ID" value="PAV21916.1"/>
    <property type="molecule type" value="Genomic_DNA"/>
</dbReference>
<dbReference type="GO" id="GO:0051015">
    <property type="term" value="F:actin filament binding"/>
    <property type="evidence" value="ECO:0007669"/>
    <property type="project" value="TreeGrafter"/>
</dbReference>
<dbReference type="GO" id="GO:0035091">
    <property type="term" value="F:phosphatidylinositol binding"/>
    <property type="evidence" value="ECO:0007669"/>
    <property type="project" value="TreeGrafter"/>
</dbReference>
<dbReference type="InterPro" id="IPR036028">
    <property type="entry name" value="SH3-like_dom_sf"/>
</dbReference>
<keyword evidence="7" id="KW-1185">Reference proteome</keyword>